<sequence length="252" mass="27748">MHHVISGQGPVVILIHGLFGDLDNLKALGKELEEQFTVVRIDVLNHGCSPQVASMCYESLADAMAKLIRELDCKEAILIGHSMGGKIAMATALNYPHLVSKLVVADIAPVAYQSRHDKVFAALESMPLNDLKDRRQALAHMQSCGVDDGTAQFLLKSLTRAEQGFSWKMNLEGLKASYADIIDWPTFSGNYQGPCLFVRGGDSDYVTAEHRQAIMIQFPTVKAKTIEGTGHWLHAQKPAIFNRIVKDFITAD</sequence>
<reference evidence="3 4" key="1">
    <citation type="submission" date="2007-10" db="EMBL/GenBank/DDBJ databases">
        <title>Complete sequence of Shewanella pealeana ATCC 700345.</title>
        <authorList>
            <consortium name="US DOE Joint Genome Institute"/>
            <person name="Copeland A."/>
            <person name="Lucas S."/>
            <person name="Lapidus A."/>
            <person name="Barry K."/>
            <person name="Glavina del Rio T."/>
            <person name="Dalin E."/>
            <person name="Tice H."/>
            <person name="Pitluck S."/>
            <person name="Chertkov O."/>
            <person name="Brettin T."/>
            <person name="Bruce D."/>
            <person name="Detter J.C."/>
            <person name="Han C."/>
            <person name="Schmutz J."/>
            <person name="Larimer F."/>
            <person name="Land M."/>
            <person name="Hauser L."/>
            <person name="Kyrpides N."/>
            <person name="Kim E."/>
            <person name="Zhao J.-S.Z."/>
            <person name="Manno D."/>
            <person name="Hawari J."/>
            <person name="Richardson P."/>
        </authorList>
    </citation>
    <scope>NUCLEOTIDE SEQUENCE [LARGE SCALE GENOMIC DNA]</scope>
    <source>
        <strain evidence="4">ATCC 700345 / ANG-SQ1</strain>
    </source>
</reference>
<organism evidence="3 4">
    <name type="scientific">Shewanella pealeana (strain ATCC 700345 / ANG-SQ1)</name>
    <dbReference type="NCBI Taxonomy" id="398579"/>
    <lineage>
        <taxon>Bacteria</taxon>
        <taxon>Pseudomonadati</taxon>
        <taxon>Pseudomonadota</taxon>
        <taxon>Gammaproteobacteria</taxon>
        <taxon>Alteromonadales</taxon>
        <taxon>Shewanellaceae</taxon>
        <taxon>Shewanella</taxon>
    </lineage>
</organism>
<dbReference type="AlphaFoldDB" id="A8H487"/>
<name>A8H487_SHEPA</name>
<dbReference type="PANTHER" id="PTHR46118:SF4">
    <property type="entry name" value="PROTEIN ABHD11"/>
    <property type="match status" value="1"/>
</dbReference>
<dbReference type="PRINTS" id="PR00111">
    <property type="entry name" value="ABHYDROLASE"/>
</dbReference>
<dbReference type="InterPro" id="IPR000073">
    <property type="entry name" value="AB_hydrolase_1"/>
</dbReference>
<dbReference type="EMBL" id="CP000851">
    <property type="protein sequence ID" value="ABV87374.1"/>
    <property type="molecule type" value="Genomic_DNA"/>
</dbReference>
<dbReference type="STRING" id="398579.Spea_2054"/>
<dbReference type="OrthoDB" id="9808398at2"/>
<dbReference type="PANTHER" id="PTHR46118">
    <property type="entry name" value="PROTEIN ABHD11"/>
    <property type="match status" value="1"/>
</dbReference>
<evidence type="ECO:0000313" key="4">
    <source>
        <dbReference type="Proteomes" id="UP000002608"/>
    </source>
</evidence>
<evidence type="ECO:0000256" key="1">
    <source>
        <dbReference type="ARBA" id="ARBA00022801"/>
    </source>
</evidence>
<proteinExistence type="predicted"/>
<dbReference type="Gene3D" id="3.40.50.1820">
    <property type="entry name" value="alpha/beta hydrolase"/>
    <property type="match status" value="1"/>
</dbReference>
<dbReference type="HOGENOM" id="CLU_020336_53_1_6"/>
<evidence type="ECO:0000313" key="3">
    <source>
        <dbReference type="EMBL" id="ABV87374.1"/>
    </source>
</evidence>
<dbReference type="Proteomes" id="UP000002608">
    <property type="component" value="Chromosome"/>
</dbReference>
<accession>A8H487</accession>
<dbReference type="SUPFAM" id="SSF53474">
    <property type="entry name" value="alpha/beta-Hydrolases"/>
    <property type="match status" value="1"/>
</dbReference>
<dbReference type="InterPro" id="IPR029058">
    <property type="entry name" value="AB_hydrolase_fold"/>
</dbReference>
<dbReference type="KEGG" id="spl:Spea_2054"/>
<feature type="domain" description="AB hydrolase-1" evidence="2">
    <location>
        <begin position="10"/>
        <end position="107"/>
    </location>
</feature>
<gene>
    <name evidence="3" type="ordered locus">Spea_2054</name>
</gene>
<protein>
    <submittedName>
        <fullName evidence="3">Alpha/beta hydrolase fold</fullName>
    </submittedName>
</protein>
<dbReference type="GO" id="GO:0016787">
    <property type="term" value="F:hydrolase activity"/>
    <property type="evidence" value="ECO:0007669"/>
    <property type="project" value="UniProtKB-KW"/>
</dbReference>
<dbReference type="Pfam" id="PF00561">
    <property type="entry name" value="Abhydrolase_1"/>
    <property type="match status" value="1"/>
</dbReference>
<dbReference type="RefSeq" id="WP_012155290.1">
    <property type="nucleotide sequence ID" value="NC_009901.1"/>
</dbReference>
<evidence type="ECO:0000259" key="2">
    <source>
        <dbReference type="Pfam" id="PF00561"/>
    </source>
</evidence>
<keyword evidence="4" id="KW-1185">Reference proteome</keyword>
<keyword evidence="1 3" id="KW-0378">Hydrolase</keyword>
<dbReference type="eggNOG" id="COG0596">
    <property type="taxonomic scope" value="Bacteria"/>
</dbReference>